<protein>
    <submittedName>
        <fullName evidence="8">TonB-dependent receptor</fullName>
    </submittedName>
</protein>
<feature type="chain" id="PRO_5045156024" evidence="5">
    <location>
        <begin position="30"/>
        <end position="1025"/>
    </location>
</feature>
<feature type="domain" description="TonB-dependent receptor plug" evidence="7">
    <location>
        <begin position="60"/>
        <end position="163"/>
    </location>
</feature>
<keyword evidence="2 4" id="KW-0472">Membrane</keyword>
<evidence type="ECO:0000256" key="4">
    <source>
        <dbReference type="RuleBase" id="RU003357"/>
    </source>
</evidence>
<dbReference type="Pfam" id="PF00593">
    <property type="entry name" value="TonB_dep_Rec_b-barrel"/>
    <property type="match status" value="1"/>
</dbReference>
<evidence type="ECO:0000256" key="3">
    <source>
        <dbReference type="ARBA" id="ARBA00023237"/>
    </source>
</evidence>
<accession>A0ABP3WLW4</accession>
<dbReference type="InterPro" id="IPR037066">
    <property type="entry name" value="Plug_dom_sf"/>
</dbReference>
<dbReference type="Gene3D" id="2.40.170.20">
    <property type="entry name" value="TonB-dependent receptor, beta-barrel domain"/>
    <property type="match status" value="1"/>
</dbReference>
<dbReference type="Proteomes" id="UP001500021">
    <property type="component" value="Unassembled WGS sequence"/>
</dbReference>
<evidence type="ECO:0000259" key="7">
    <source>
        <dbReference type="Pfam" id="PF07715"/>
    </source>
</evidence>
<keyword evidence="9" id="KW-1185">Reference proteome</keyword>
<comment type="caution">
    <text evidence="8">The sequence shown here is derived from an EMBL/GenBank/DDBJ whole genome shotgun (WGS) entry which is preliminary data.</text>
</comment>
<keyword evidence="5" id="KW-0732">Signal</keyword>
<keyword evidence="3" id="KW-0998">Cell outer membrane</keyword>
<dbReference type="SUPFAM" id="SSF56935">
    <property type="entry name" value="Porins"/>
    <property type="match status" value="1"/>
</dbReference>
<dbReference type="EMBL" id="BAAAFA010000012">
    <property type="protein sequence ID" value="GAA0822627.1"/>
    <property type="molecule type" value="Genomic_DNA"/>
</dbReference>
<evidence type="ECO:0000259" key="6">
    <source>
        <dbReference type="Pfam" id="PF00593"/>
    </source>
</evidence>
<dbReference type="RefSeq" id="WP_343818690.1">
    <property type="nucleotide sequence ID" value="NZ_BAAAFA010000012.1"/>
</dbReference>
<dbReference type="InterPro" id="IPR000531">
    <property type="entry name" value="Beta-barrel_TonB"/>
</dbReference>
<dbReference type="PANTHER" id="PTHR40980:SF3">
    <property type="entry name" value="TONB-DEPENDENT RECEPTOR-LIKE BETA-BARREL DOMAIN-CONTAINING PROTEIN"/>
    <property type="match status" value="1"/>
</dbReference>
<dbReference type="PANTHER" id="PTHR40980">
    <property type="entry name" value="PLUG DOMAIN-CONTAINING PROTEIN"/>
    <property type="match status" value="1"/>
</dbReference>
<dbReference type="Gene3D" id="2.170.130.10">
    <property type="entry name" value="TonB-dependent receptor, plug domain"/>
    <property type="match status" value="1"/>
</dbReference>
<evidence type="ECO:0000256" key="1">
    <source>
        <dbReference type="ARBA" id="ARBA00004442"/>
    </source>
</evidence>
<feature type="signal peptide" evidence="5">
    <location>
        <begin position="1"/>
        <end position="29"/>
    </location>
</feature>
<dbReference type="Pfam" id="PF07715">
    <property type="entry name" value="Plug"/>
    <property type="match status" value="1"/>
</dbReference>
<dbReference type="InterPro" id="IPR010104">
    <property type="entry name" value="TonB_rcpt_bac"/>
</dbReference>
<reference evidence="9" key="1">
    <citation type="journal article" date="2019" name="Int. J. Syst. Evol. Microbiol.">
        <title>The Global Catalogue of Microorganisms (GCM) 10K type strain sequencing project: providing services to taxonomists for standard genome sequencing and annotation.</title>
        <authorList>
            <consortium name="The Broad Institute Genomics Platform"/>
            <consortium name="The Broad Institute Genome Sequencing Center for Infectious Disease"/>
            <person name="Wu L."/>
            <person name="Ma J."/>
        </authorList>
    </citation>
    <scope>NUCLEOTIDE SEQUENCE [LARGE SCALE GENOMIC DNA]</scope>
    <source>
        <strain evidence="9">JCM 15608</strain>
    </source>
</reference>
<dbReference type="InterPro" id="IPR012910">
    <property type="entry name" value="Plug_dom"/>
</dbReference>
<evidence type="ECO:0000313" key="8">
    <source>
        <dbReference type="EMBL" id="GAA0822627.1"/>
    </source>
</evidence>
<comment type="similarity">
    <text evidence="4">Belongs to the TonB-dependent receptor family.</text>
</comment>
<dbReference type="InterPro" id="IPR036942">
    <property type="entry name" value="Beta-barrel_TonB_sf"/>
</dbReference>
<gene>
    <name evidence="8" type="ORF">GCM10009111_31200</name>
</gene>
<evidence type="ECO:0000313" key="9">
    <source>
        <dbReference type="Proteomes" id="UP001500021"/>
    </source>
</evidence>
<dbReference type="NCBIfam" id="TIGR01782">
    <property type="entry name" value="TonB-Xanth-Caul"/>
    <property type="match status" value="1"/>
</dbReference>
<keyword evidence="8" id="KW-0675">Receptor</keyword>
<evidence type="ECO:0000256" key="5">
    <source>
        <dbReference type="SAM" id="SignalP"/>
    </source>
</evidence>
<keyword evidence="4" id="KW-0798">TonB box</keyword>
<proteinExistence type="inferred from homology"/>
<name>A0ABP3WLW4_9GAMM</name>
<evidence type="ECO:0000256" key="2">
    <source>
        <dbReference type="ARBA" id="ARBA00023136"/>
    </source>
</evidence>
<sequence length="1025" mass="111426">MSNIKFKKSLLSTSIAVVLSTSAVPYAMAAEDTARSVKDDVEVIQVTGIRGSTKASINTKRFATSQVDGIAAEDIGKMPDVTISDSLQRISGVQITRVAGEGGVVAIRGLPQIDTTMNGEVFLSATTIDSAGADFSDLPAQLFSGVDVYKTATATNNAQGIAGSVDLKTRRPFDLASGYTFAGGLEGSTGSISEENDYNLNGLVGYNASSWGVVFSAVTSEALLATDYNGYFDTSENGGIGAAKNPHALTWDFAPDNEMRHVVPNGFSAFNKQEERKRDAYQFSFQADLGEGFEFTADVFYTEQERYNRRQGLSHNNRWSTFSQYAHPAAGGLTGNQFQAIDPNTGELANWEGVNAFDLESWRLQSFTQVNKNVEKSRNVNLELNYDNGGALTGQVRMTDASATARMRHAYGEGDVLSIDNGSYATGQGQFTQGEHCTNGEEIVGERGGCYAQFAPGGITDRFTVGYDASGKHPVFSGFDQMVNGGAGMRSVSDYMGDINSYHVGAFSSEGNTDDKGTITTFSTKWNYAFEDVPFITSVDFGLRAMKRDMDHDQFTYTSDFGGGCDVAQWKAVDQYMNTEGCEGNPEAGEILAQDTVDLEGNPHSAGDWVPYTILPPTRLDKHTTVSYIDSYGGVKGLPGVWVMDPSNFDDALSFHKNTFGNAQRTENAGATYDVSLDELSYFVQANFEEGIFSGNIGLKVIETDLYTKQNIVGASLPHSGLGPDTGDAVTERSYTDYLPTFNLAAAVTEDVILRAAYSQNMQALDLQSWAGGKTVGRTNNEDCDCLRIVSGELIGNPGLDPWRSENISLSAEWYIGEASMASVSYFNIEIDSFTQDGQVYLDEPDADGVNRGPHPFSTKVQGNGGDVKGYEINGRVALNDFMDVFILSSFGLDANYTYNDSSQDAVDVYGNSLPFEGMSEDTYNLVLWFEEGGFSARVAWNEVSPRLITSGYNNTDVGGQSLYQDTYSQIDISANYDVTENISVYVSGANVTEEYQQTYLEFKEQKAFQNLYEARYTAGVRVIF</sequence>
<comment type="subcellular location">
    <subcellularLocation>
        <location evidence="1 4">Cell outer membrane</location>
    </subcellularLocation>
</comment>
<organism evidence="8 9">
    <name type="scientific">Colwellia asteriadis</name>
    <dbReference type="NCBI Taxonomy" id="517723"/>
    <lineage>
        <taxon>Bacteria</taxon>
        <taxon>Pseudomonadati</taxon>
        <taxon>Pseudomonadota</taxon>
        <taxon>Gammaproteobacteria</taxon>
        <taxon>Alteromonadales</taxon>
        <taxon>Colwelliaceae</taxon>
        <taxon>Colwellia</taxon>
    </lineage>
</organism>
<feature type="domain" description="TonB-dependent receptor-like beta-barrel" evidence="6">
    <location>
        <begin position="650"/>
        <end position="992"/>
    </location>
</feature>